<dbReference type="PROSITE" id="PS50110">
    <property type="entry name" value="RESPONSE_REGULATORY"/>
    <property type="match status" value="1"/>
</dbReference>
<dbReference type="EC" id="2.7.13.3" evidence="2"/>
<sequence>MKSKTTEVIKKKGTKTKYRLLKMAALFLSVTLLLGGSIHYLVNAYMISQAEQNIRAMLLSHKGVHHYIQKNTHPALYRLQGRGILPENFYSPALLSSSYMVRNIHEYYNQEREKAGLPRLYYKLAAINPRNPVNRANPLEEKLIKRFNKEPDLESYRDLIEIKGQKHLYVALPFLKTKKACLKCHGTREQAPPQLKLHYNGDGGFGDQVGGIRAIESLCVPLQGQHELGHLLFAAFSCGFAALLGLFMATRHFKAKVKERTTHLEKEISERRQAQHALKRTHKRFQSVLDSLDGIVYVSDFQTNKILFLNQYAKQIWGDGVGQICWKLTGRSKNGPCKDCNNHKLTDSSGRISTGVQQRELYLKNTDQWYECRDRAITWSDGRLVRMEIATNITKRKKAEEKLRQNEESYRSLFNSISDFIYTHDLEGRILSINPLAAKSLGYQPGELQGEKISRFSPEGELIRFREKYLEELLKDGHTTGRYVILAKNGSEHYLECRANLVGKDKASPLVSGSARDVTEKMLARKKMLKMQMQLDQSRKMEAVGSLASGVAHDFNNALQSISGYVEMLYAEDLDKPKQREKLDQIGEVVGRAAELVRRLLTFSRKVEVELVPLDLNNEITESVKTLSRIIPKMITIEQRLSPKLKNISGDRVQIEQILMNLGVNAKDAMPNGGILTIETRGITLGSVRNNGRPGLKPGEYILLKVSDTGMGMDQKTINRIFEPFFTTKGPGQGTGLGLATVYGIVKSHKGDISCHSEPGRGTSFNIYLPACDQVQKVKKNTQFIDAELMGTETVLLVDDESSILEAASSILKRFGYTPLTAPCGEDALNIFNNHNNSIQLVILDLNMPGMGGEKCLEQLLEKDKSLKVIIASGYSVQAQAKESITKGAYGFMGKPYRLKELLKIIREALDNNRA</sequence>
<dbReference type="GO" id="GO:0005524">
    <property type="term" value="F:ATP binding"/>
    <property type="evidence" value="ECO:0007669"/>
    <property type="project" value="UniProtKB-KW"/>
</dbReference>
<dbReference type="InterPro" id="IPR003661">
    <property type="entry name" value="HisK_dim/P_dom"/>
</dbReference>
<proteinExistence type="predicted"/>
<dbReference type="Pfam" id="PF02518">
    <property type="entry name" value="HATPase_c"/>
    <property type="match status" value="1"/>
</dbReference>
<dbReference type="EMBL" id="AZAC01000003">
    <property type="protein sequence ID" value="KIX15463.1"/>
    <property type="molecule type" value="Genomic_DNA"/>
</dbReference>
<keyword evidence="6" id="KW-0418">Kinase</keyword>
<dbReference type="PANTHER" id="PTHR43065">
    <property type="entry name" value="SENSOR HISTIDINE KINASE"/>
    <property type="match status" value="1"/>
</dbReference>
<reference evidence="13 14" key="1">
    <citation type="submission" date="2013-11" db="EMBL/GenBank/DDBJ databases">
        <title>Metagenomic analysis of a methanogenic consortium involved in long chain n-alkane degradation.</title>
        <authorList>
            <person name="Davidova I.A."/>
            <person name="Callaghan A.V."/>
            <person name="Wawrik B."/>
            <person name="Pruitt S."/>
            <person name="Marks C."/>
            <person name="Duncan K.E."/>
            <person name="Suflita J.M."/>
        </authorList>
    </citation>
    <scope>NUCLEOTIDE SEQUENCE [LARGE SCALE GENOMIC DNA]</scope>
    <source>
        <strain evidence="13 14">SPR</strain>
    </source>
</reference>
<feature type="domain" description="Histidine kinase" evidence="10">
    <location>
        <begin position="550"/>
        <end position="773"/>
    </location>
</feature>
<dbReference type="SUPFAM" id="SSF52172">
    <property type="entry name" value="CheY-like"/>
    <property type="match status" value="1"/>
</dbReference>
<organism evidence="13 14">
    <name type="scientific">Dethiosulfatarculus sandiegensis</name>
    <dbReference type="NCBI Taxonomy" id="1429043"/>
    <lineage>
        <taxon>Bacteria</taxon>
        <taxon>Pseudomonadati</taxon>
        <taxon>Thermodesulfobacteriota</taxon>
        <taxon>Desulfarculia</taxon>
        <taxon>Desulfarculales</taxon>
        <taxon>Desulfarculaceae</taxon>
        <taxon>Dethiosulfatarculus</taxon>
    </lineage>
</organism>
<dbReference type="Pfam" id="PF00512">
    <property type="entry name" value="HisKA"/>
    <property type="match status" value="1"/>
</dbReference>
<dbReference type="SMART" id="SM00388">
    <property type="entry name" value="HisKA"/>
    <property type="match status" value="1"/>
</dbReference>
<evidence type="ECO:0000313" key="14">
    <source>
        <dbReference type="Proteomes" id="UP000032233"/>
    </source>
</evidence>
<dbReference type="STRING" id="1429043.X474_04170"/>
<dbReference type="GO" id="GO:0006355">
    <property type="term" value="P:regulation of DNA-templated transcription"/>
    <property type="evidence" value="ECO:0007669"/>
    <property type="project" value="InterPro"/>
</dbReference>
<evidence type="ECO:0000256" key="6">
    <source>
        <dbReference type="ARBA" id="ARBA00022777"/>
    </source>
</evidence>
<evidence type="ECO:0000313" key="13">
    <source>
        <dbReference type="EMBL" id="KIX15463.1"/>
    </source>
</evidence>
<dbReference type="Pfam" id="PF00072">
    <property type="entry name" value="Response_reg"/>
    <property type="match status" value="1"/>
</dbReference>
<dbReference type="SUPFAM" id="SSF55785">
    <property type="entry name" value="PYP-like sensor domain (PAS domain)"/>
    <property type="match status" value="2"/>
</dbReference>
<keyword evidence="5" id="KW-0547">Nucleotide-binding</keyword>
<dbReference type="RefSeq" id="WP_044346841.1">
    <property type="nucleotide sequence ID" value="NZ_AZAC01000003.1"/>
</dbReference>
<dbReference type="SUPFAM" id="SSF55874">
    <property type="entry name" value="ATPase domain of HSP90 chaperone/DNA topoisomerase II/histidine kinase"/>
    <property type="match status" value="1"/>
</dbReference>
<dbReference type="SMART" id="SM00091">
    <property type="entry name" value="PAS"/>
    <property type="match status" value="2"/>
</dbReference>
<dbReference type="Gene3D" id="1.10.287.130">
    <property type="match status" value="1"/>
</dbReference>
<dbReference type="NCBIfam" id="TIGR00229">
    <property type="entry name" value="sensory_box"/>
    <property type="match status" value="1"/>
</dbReference>
<dbReference type="PROSITE" id="PS50112">
    <property type="entry name" value="PAS"/>
    <property type="match status" value="1"/>
</dbReference>
<keyword evidence="14" id="KW-1185">Reference proteome</keyword>
<dbReference type="Pfam" id="PF00989">
    <property type="entry name" value="PAS"/>
    <property type="match status" value="1"/>
</dbReference>
<dbReference type="AlphaFoldDB" id="A0A0D2HYX2"/>
<dbReference type="InterPro" id="IPR005467">
    <property type="entry name" value="His_kinase_dom"/>
</dbReference>
<evidence type="ECO:0000256" key="8">
    <source>
        <dbReference type="ARBA" id="ARBA00023012"/>
    </source>
</evidence>
<accession>A0A0D2HYX2</accession>
<evidence type="ECO:0000256" key="9">
    <source>
        <dbReference type="PROSITE-ProRule" id="PRU00169"/>
    </source>
</evidence>
<dbReference type="Pfam" id="PF11845">
    <property type="entry name" value="Tll0287-like"/>
    <property type="match status" value="1"/>
</dbReference>
<dbReference type="SMART" id="SM00387">
    <property type="entry name" value="HATPase_c"/>
    <property type="match status" value="1"/>
</dbReference>
<evidence type="ECO:0000256" key="7">
    <source>
        <dbReference type="ARBA" id="ARBA00022840"/>
    </source>
</evidence>
<comment type="caution">
    <text evidence="13">The sequence shown here is derived from an EMBL/GenBank/DDBJ whole genome shotgun (WGS) entry which is preliminary data.</text>
</comment>
<dbReference type="Proteomes" id="UP000032233">
    <property type="component" value="Unassembled WGS sequence"/>
</dbReference>
<feature type="modified residue" description="4-aspartylphosphate" evidence="9">
    <location>
        <position position="845"/>
    </location>
</feature>
<dbReference type="Gene3D" id="3.30.450.20">
    <property type="entry name" value="PAS domain"/>
    <property type="match status" value="2"/>
</dbReference>
<protein>
    <recommendedName>
        <fullName evidence="2">histidine kinase</fullName>
        <ecNumber evidence="2">2.7.13.3</ecNumber>
    </recommendedName>
</protein>
<dbReference type="OrthoDB" id="45683at2"/>
<dbReference type="Gene3D" id="3.30.565.10">
    <property type="entry name" value="Histidine kinase-like ATPase, C-terminal domain"/>
    <property type="match status" value="1"/>
</dbReference>
<evidence type="ECO:0000259" key="11">
    <source>
        <dbReference type="PROSITE" id="PS50110"/>
    </source>
</evidence>
<dbReference type="PRINTS" id="PR00344">
    <property type="entry name" value="BCTRLSENSOR"/>
</dbReference>
<dbReference type="PANTHER" id="PTHR43065:SF46">
    <property type="entry name" value="C4-DICARBOXYLATE TRANSPORT SENSOR PROTEIN DCTB"/>
    <property type="match status" value="1"/>
</dbReference>
<dbReference type="InParanoid" id="A0A0D2HYX2"/>
<dbReference type="InterPro" id="IPR021796">
    <property type="entry name" value="Tll0287-like_dom"/>
</dbReference>
<evidence type="ECO:0000259" key="10">
    <source>
        <dbReference type="PROSITE" id="PS50109"/>
    </source>
</evidence>
<dbReference type="Pfam" id="PF13188">
    <property type="entry name" value="PAS_8"/>
    <property type="match status" value="1"/>
</dbReference>
<evidence type="ECO:0000256" key="2">
    <source>
        <dbReference type="ARBA" id="ARBA00012438"/>
    </source>
</evidence>
<dbReference type="InterPro" id="IPR004358">
    <property type="entry name" value="Sig_transdc_His_kin-like_C"/>
</dbReference>
<dbReference type="InterPro" id="IPR036890">
    <property type="entry name" value="HATPase_C_sf"/>
</dbReference>
<dbReference type="CDD" id="cd00156">
    <property type="entry name" value="REC"/>
    <property type="match status" value="1"/>
</dbReference>
<dbReference type="InterPro" id="IPR000014">
    <property type="entry name" value="PAS"/>
</dbReference>
<feature type="domain" description="PAS" evidence="12">
    <location>
        <begin position="406"/>
        <end position="477"/>
    </location>
</feature>
<dbReference type="PROSITE" id="PS50109">
    <property type="entry name" value="HIS_KIN"/>
    <property type="match status" value="1"/>
</dbReference>
<dbReference type="CDD" id="cd00130">
    <property type="entry name" value="PAS"/>
    <property type="match status" value="1"/>
</dbReference>
<feature type="domain" description="Response regulatory" evidence="11">
    <location>
        <begin position="794"/>
        <end position="910"/>
    </location>
</feature>
<keyword evidence="4" id="KW-0808">Transferase</keyword>
<dbReference type="InterPro" id="IPR036097">
    <property type="entry name" value="HisK_dim/P_sf"/>
</dbReference>
<dbReference type="InterPro" id="IPR011006">
    <property type="entry name" value="CheY-like_superfamily"/>
</dbReference>
<dbReference type="GO" id="GO:0000155">
    <property type="term" value="F:phosphorelay sensor kinase activity"/>
    <property type="evidence" value="ECO:0007669"/>
    <property type="project" value="InterPro"/>
</dbReference>
<evidence type="ECO:0000256" key="5">
    <source>
        <dbReference type="ARBA" id="ARBA00022741"/>
    </source>
</evidence>
<evidence type="ECO:0000256" key="1">
    <source>
        <dbReference type="ARBA" id="ARBA00000085"/>
    </source>
</evidence>
<evidence type="ECO:0000259" key="12">
    <source>
        <dbReference type="PROSITE" id="PS50112"/>
    </source>
</evidence>
<dbReference type="Gene3D" id="3.40.50.2300">
    <property type="match status" value="1"/>
</dbReference>
<keyword evidence="3 9" id="KW-0597">Phosphoprotein</keyword>
<dbReference type="InterPro" id="IPR035965">
    <property type="entry name" value="PAS-like_dom_sf"/>
</dbReference>
<dbReference type="InterPro" id="IPR013767">
    <property type="entry name" value="PAS_fold"/>
</dbReference>
<name>A0A0D2HYX2_9BACT</name>
<dbReference type="CDD" id="cd00082">
    <property type="entry name" value="HisKA"/>
    <property type="match status" value="1"/>
</dbReference>
<dbReference type="InterPro" id="IPR003594">
    <property type="entry name" value="HATPase_dom"/>
</dbReference>
<dbReference type="InterPro" id="IPR001789">
    <property type="entry name" value="Sig_transdc_resp-reg_receiver"/>
</dbReference>
<comment type="catalytic activity">
    <reaction evidence="1">
        <text>ATP + protein L-histidine = ADP + protein N-phospho-L-histidine.</text>
        <dbReference type="EC" id="2.7.13.3"/>
    </reaction>
</comment>
<evidence type="ECO:0000256" key="4">
    <source>
        <dbReference type="ARBA" id="ARBA00022679"/>
    </source>
</evidence>
<keyword evidence="8" id="KW-0902">Two-component regulatory system</keyword>
<gene>
    <name evidence="13" type="ORF">X474_04170</name>
</gene>
<dbReference type="SUPFAM" id="SSF47384">
    <property type="entry name" value="Homodimeric domain of signal transducing histidine kinase"/>
    <property type="match status" value="1"/>
</dbReference>
<evidence type="ECO:0000256" key="3">
    <source>
        <dbReference type="ARBA" id="ARBA00022553"/>
    </source>
</evidence>
<keyword evidence="7" id="KW-0067">ATP-binding</keyword>
<dbReference type="SMART" id="SM00448">
    <property type="entry name" value="REC"/>
    <property type="match status" value="1"/>
</dbReference>